<evidence type="ECO:0000256" key="3">
    <source>
        <dbReference type="ARBA" id="ARBA00022448"/>
    </source>
</evidence>
<evidence type="ECO:0000256" key="1">
    <source>
        <dbReference type="ARBA" id="ARBA00004377"/>
    </source>
</evidence>
<dbReference type="GO" id="GO:0005886">
    <property type="term" value="C:plasma membrane"/>
    <property type="evidence" value="ECO:0007669"/>
    <property type="project" value="UniProtKB-SubCell"/>
</dbReference>
<evidence type="ECO:0000313" key="13">
    <source>
        <dbReference type="Proteomes" id="UP000262917"/>
    </source>
</evidence>
<keyword evidence="3 10" id="KW-0813">Transport</keyword>
<accession>A0A372DKI5</accession>
<keyword evidence="7 10" id="KW-0653">Protein transport</keyword>
<keyword evidence="5 10" id="KW-0997">Cell inner membrane</keyword>
<dbReference type="Pfam" id="PF04612">
    <property type="entry name" value="T2SSM"/>
    <property type="match status" value="1"/>
</dbReference>
<dbReference type="EMBL" id="QVPD01000008">
    <property type="protein sequence ID" value="RFP60101.1"/>
    <property type="molecule type" value="Genomic_DNA"/>
</dbReference>
<dbReference type="SUPFAM" id="SSF103054">
    <property type="entry name" value="General secretion pathway protein M, EpsM"/>
    <property type="match status" value="1"/>
</dbReference>
<evidence type="ECO:0000313" key="12">
    <source>
        <dbReference type="EMBL" id="RFP60101.1"/>
    </source>
</evidence>
<comment type="similarity">
    <text evidence="2 10">Belongs to the GSP M family.</text>
</comment>
<reference evidence="12 13" key="1">
    <citation type="submission" date="2018-08" db="EMBL/GenBank/DDBJ databases">
        <title>Lysobacter weifangensis sp. nov., a new member of the family 'Xanthomonadaceae', isolated from soil in a farmland.</title>
        <authorList>
            <person name="Zhao H."/>
        </authorList>
    </citation>
    <scope>NUCLEOTIDE SEQUENCE [LARGE SCALE GENOMIC DNA]</scope>
    <source>
        <strain evidence="12 13">WF-2</strain>
    </source>
</reference>
<dbReference type="InterPro" id="IPR007690">
    <property type="entry name" value="T2SS_GspM"/>
</dbReference>
<feature type="transmembrane region" description="Helical" evidence="11">
    <location>
        <begin position="29"/>
        <end position="52"/>
    </location>
</feature>
<evidence type="ECO:0000256" key="4">
    <source>
        <dbReference type="ARBA" id="ARBA00022475"/>
    </source>
</evidence>
<keyword evidence="6 11" id="KW-0812">Transmembrane</keyword>
<keyword evidence="4 10" id="KW-1003">Cell membrane</keyword>
<evidence type="ECO:0000256" key="6">
    <source>
        <dbReference type="ARBA" id="ARBA00022692"/>
    </source>
</evidence>
<name>A0A372DKI5_9GAMM</name>
<evidence type="ECO:0000256" key="10">
    <source>
        <dbReference type="PIRNR" id="PIRNR006291"/>
    </source>
</evidence>
<dbReference type="Gene3D" id="3.30.1360.100">
    <property type="entry name" value="General secretion pathway protein M, EpsM"/>
    <property type="match status" value="1"/>
</dbReference>
<sequence length="173" mass="17711">MARCAGPPAAGSGAVTARWRGLSPRDRRVAAVGTVVAAGLLGWALLWVPLAASRTALREEAMANAAALAWMRPASARLAALGGAPARVRDTRSLLARVDASAREAGLGGSLVAIQPQGPQRVSAQFSGADFDVLAGWLQQRAAEGLRIEELSLQRASGAGRVDARVALLAGDA</sequence>
<dbReference type="InterPro" id="IPR023229">
    <property type="entry name" value="T2SS_M_periplasmic_sf"/>
</dbReference>
<proteinExistence type="inferred from homology"/>
<comment type="caution">
    <text evidence="12">The sequence shown here is derived from an EMBL/GenBank/DDBJ whole genome shotgun (WGS) entry which is preliminary data.</text>
</comment>
<comment type="function">
    <text evidence="10">Inner membrane component of the type II secretion system required for the energy-dependent secretion of extracellular factors such as proteases and toxins from the periplasm.</text>
</comment>
<keyword evidence="9 10" id="KW-0472">Membrane</keyword>
<protein>
    <recommendedName>
        <fullName evidence="10">Type II secretion system protein M</fullName>
        <shortName evidence="10">T2SS protein M</shortName>
    </recommendedName>
    <alternativeName>
        <fullName evidence="10">General secretion pathway protein M</fullName>
    </alternativeName>
</protein>
<organism evidence="12 13">
    <name type="scientific">Cognatiluteimonas weifangensis</name>
    <dbReference type="NCBI Taxonomy" id="2303539"/>
    <lineage>
        <taxon>Bacteria</taxon>
        <taxon>Pseudomonadati</taxon>
        <taxon>Pseudomonadota</taxon>
        <taxon>Gammaproteobacteria</taxon>
        <taxon>Lysobacterales</taxon>
        <taxon>Lysobacteraceae</taxon>
        <taxon>Cognatiluteimonas</taxon>
    </lineage>
</organism>
<dbReference type="Proteomes" id="UP000262917">
    <property type="component" value="Unassembled WGS sequence"/>
</dbReference>
<dbReference type="PIRSF" id="PIRSF006291">
    <property type="entry name" value="GspM"/>
    <property type="match status" value="1"/>
</dbReference>
<keyword evidence="13" id="KW-1185">Reference proteome</keyword>
<evidence type="ECO:0000256" key="11">
    <source>
        <dbReference type="SAM" id="Phobius"/>
    </source>
</evidence>
<dbReference type="GO" id="GO:0015628">
    <property type="term" value="P:protein secretion by the type II secretion system"/>
    <property type="evidence" value="ECO:0007669"/>
    <property type="project" value="InterPro"/>
</dbReference>
<evidence type="ECO:0000256" key="2">
    <source>
        <dbReference type="ARBA" id="ARBA00010637"/>
    </source>
</evidence>
<evidence type="ECO:0000256" key="9">
    <source>
        <dbReference type="ARBA" id="ARBA00023136"/>
    </source>
</evidence>
<keyword evidence="8 11" id="KW-1133">Transmembrane helix</keyword>
<dbReference type="GO" id="GO:0015627">
    <property type="term" value="C:type II protein secretion system complex"/>
    <property type="evidence" value="ECO:0007669"/>
    <property type="project" value="InterPro"/>
</dbReference>
<dbReference type="AlphaFoldDB" id="A0A372DKI5"/>
<evidence type="ECO:0000256" key="8">
    <source>
        <dbReference type="ARBA" id="ARBA00022989"/>
    </source>
</evidence>
<evidence type="ECO:0000256" key="7">
    <source>
        <dbReference type="ARBA" id="ARBA00022927"/>
    </source>
</evidence>
<gene>
    <name evidence="12" type="ORF">D0Y53_08695</name>
</gene>
<evidence type="ECO:0000256" key="5">
    <source>
        <dbReference type="ARBA" id="ARBA00022519"/>
    </source>
</evidence>
<comment type="subcellular location">
    <subcellularLocation>
        <location evidence="1">Cell inner membrane</location>
        <topology evidence="1">Single-pass membrane protein</topology>
    </subcellularLocation>
</comment>